<dbReference type="EMBL" id="JAKOAV010000013">
    <property type="protein sequence ID" value="MDF9408356.1"/>
    <property type="molecule type" value="Genomic_DNA"/>
</dbReference>
<sequence>MWTVEYLRDALKDIRQLDQAQRVQVIKAINKVSANPLPQAEGGYGKPLGNKGGTNLAGYCKIKLLKLGLRVVYKVVRENNIMKIIIVSARSDDEVYIIAQKRIEE</sequence>
<reference evidence="1" key="1">
    <citation type="submission" date="2022-02" db="EMBL/GenBank/DDBJ databases">
        <authorList>
            <person name="Leng L."/>
        </authorList>
    </citation>
    <scope>NUCLEOTIDE SEQUENCE</scope>
    <source>
        <strain evidence="1">JI</strain>
    </source>
</reference>
<protein>
    <submittedName>
        <fullName evidence="1">Type II toxin-antitoxin system RelE/ParE family toxin</fullName>
    </submittedName>
</protein>
<organism evidence="1 2">
    <name type="scientific">Pelotomaculum isophthalicicum JI</name>
    <dbReference type="NCBI Taxonomy" id="947010"/>
    <lineage>
        <taxon>Bacteria</taxon>
        <taxon>Bacillati</taxon>
        <taxon>Bacillota</taxon>
        <taxon>Clostridia</taxon>
        <taxon>Eubacteriales</taxon>
        <taxon>Desulfotomaculaceae</taxon>
        <taxon>Pelotomaculum</taxon>
    </lineage>
</organism>
<evidence type="ECO:0000313" key="2">
    <source>
        <dbReference type="Proteomes" id="UP001154312"/>
    </source>
</evidence>
<dbReference type="Gene3D" id="3.30.2310.20">
    <property type="entry name" value="RelE-like"/>
    <property type="match status" value="1"/>
</dbReference>
<gene>
    <name evidence="1" type="ORF">L7E55_08295</name>
</gene>
<dbReference type="Proteomes" id="UP001154312">
    <property type="component" value="Unassembled WGS sequence"/>
</dbReference>
<proteinExistence type="predicted"/>
<accession>A0A9X4H2G4</accession>
<comment type="caution">
    <text evidence="1">The sequence shown here is derived from an EMBL/GenBank/DDBJ whole genome shotgun (WGS) entry which is preliminary data.</text>
</comment>
<keyword evidence="2" id="KW-1185">Reference proteome</keyword>
<dbReference type="RefSeq" id="WP_277443675.1">
    <property type="nucleotide sequence ID" value="NZ_JAKOAV010000013.1"/>
</dbReference>
<evidence type="ECO:0000313" key="1">
    <source>
        <dbReference type="EMBL" id="MDF9408356.1"/>
    </source>
</evidence>
<dbReference type="SUPFAM" id="SSF143011">
    <property type="entry name" value="RelE-like"/>
    <property type="match status" value="1"/>
</dbReference>
<name>A0A9X4H2G4_9FIRM</name>
<dbReference type="InterPro" id="IPR035093">
    <property type="entry name" value="RelE/ParE_toxin_dom_sf"/>
</dbReference>
<dbReference type="AlphaFoldDB" id="A0A9X4H2G4"/>